<dbReference type="AlphaFoldDB" id="A0A974Y445"/>
<organism evidence="2 3">
    <name type="scientific">Agrilutibacter solisilvae</name>
    <dbReference type="NCBI Taxonomy" id="2763317"/>
    <lineage>
        <taxon>Bacteria</taxon>
        <taxon>Pseudomonadati</taxon>
        <taxon>Pseudomonadota</taxon>
        <taxon>Gammaproteobacteria</taxon>
        <taxon>Lysobacterales</taxon>
        <taxon>Lysobacteraceae</taxon>
        <taxon>Agrilutibacter</taxon>
    </lineage>
</organism>
<dbReference type="PANTHER" id="PTHR13887:SF41">
    <property type="entry name" value="THIOREDOXIN SUPERFAMILY PROTEIN"/>
    <property type="match status" value="1"/>
</dbReference>
<evidence type="ECO:0000259" key="1">
    <source>
        <dbReference type="Pfam" id="PF01323"/>
    </source>
</evidence>
<protein>
    <submittedName>
        <fullName evidence="2">DsbA family oxidoreductase</fullName>
    </submittedName>
</protein>
<dbReference type="PANTHER" id="PTHR13887">
    <property type="entry name" value="GLUTATHIONE S-TRANSFERASE KAPPA"/>
    <property type="match status" value="1"/>
</dbReference>
<dbReference type="GO" id="GO:0016491">
    <property type="term" value="F:oxidoreductase activity"/>
    <property type="evidence" value="ECO:0007669"/>
    <property type="project" value="InterPro"/>
</dbReference>
<keyword evidence="3" id="KW-1185">Reference proteome</keyword>
<reference evidence="2 3" key="1">
    <citation type="submission" date="2021-03" db="EMBL/GenBank/DDBJ databases">
        <title>Lysobacter sp. nov. isolated from soil of gangwondo yeongwol, south Korea.</title>
        <authorList>
            <person name="Kim K.R."/>
            <person name="Kim K.H."/>
            <person name="Jeon C.O."/>
        </authorList>
    </citation>
    <scope>NUCLEOTIDE SEQUENCE [LARGE SCALE GENOMIC DNA]</scope>
    <source>
        <strain evidence="2 3">R19</strain>
    </source>
</reference>
<feature type="domain" description="DSBA-like thioredoxin" evidence="1">
    <location>
        <begin position="8"/>
        <end position="159"/>
    </location>
</feature>
<dbReference type="RefSeq" id="WP_200612557.1">
    <property type="nucleotide sequence ID" value="NZ_CP071518.1"/>
</dbReference>
<accession>A0A974Y445</accession>
<dbReference type="InterPro" id="IPR001853">
    <property type="entry name" value="DSBA-like_thioredoxin_dom"/>
</dbReference>
<dbReference type="Gene3D" id="3.40.30.10">
    <property type="entry name" value="Glutaredoxin"/>
    <property type="match status" value="1"/>
</dbReference>
<evidence type="ECO:0000313" key="3">
    <source>
        <dbReference type="Proteomes" id="UP000639274"/>
    </source>
</evidence>
<proteinExistence type="predicted"/>
<dbReference type="SUPFAM" id="SSF52833">
    <property type="entry name" value="Thioredoxin-like"/>
    <property type="match status" value="1"/>
</dbReference>
<dbReference type="EMBL" id="CP071518">
    <property type="protein sequence ID" value="QSX77521.1"/>
    <property type="molecule type" value="Genomic_DNA"/>
</dbReference>
<dbReference type="KEGG" id="lsf:I8J32_012245"/>
<gene>
    <name evidence="2" type="ORF">I8J32_012245</name>
</gene>
<dbReference type="Pfam" id="PF01323">
    <property type="entry name" value="DSBA"/>
    <property type="match status" value="1"/>
</dbReference>
<dbReference type="Proteomes" id="UP000639274">
    <property type="component" value="Chromosome"/>
</dbReference>
<evidence type="ECO:0000313" key="2">
    <source>
        <dbReference type="EMBL" id="QSX77521.1"/>
    </source>
</evidence>
<sequence length="218" mass="23877">MSGANGLTVAVHFDLICPWCFIGKRQLELARERFGQKYPEVTLETTWHPVQLLPGVPEQGLPFAEFYERRLGSPEAVAQRRRQIMQAARAVDLPLELAAIGRLPNTSRAHQLLRRVAAHDKPLYEDVLERLFVAYFQQGQDIGDARTLQALAMEVGVPMDRPGAAPGDEAGPLHGSTVPGVPHFVFNDRLSLAGAQDASLLLLAMRKAAQGTAPAERA</sequence>
<name>A0A974Y445_9GAMM</name>
<dbReference type="InterPro" id="IPR036249">
    <property type="entry name" value="Thioredoxin-like_sf"/>
</dbReference>
<dbReference type="CDD" id="cd03024">
    <property type="entry name" value="DsbA_FrnE"/>
    <property type="match status" value="1"/>
</dbReference>